<dbReference type="InterPro" id="IPR002591">
    <property type="entry name" value="Phosphodiest/P_Trfase"/>
</dbReference>
<reference evidence="2 3" key="1">
    <citation type="submission" date="2018-05" db="EMBL/GenBank/DDBJ databases">
        <title>Genomic Encyclopedia of Type Strains, Phase IV (KMG-IV): sequencing the most valuable type-strain genomes for metagenomic binning, comparative biology and taxonomic classification.</title>
        <authorList>
            <person name="Goeker M."/>
        </authorList>
    </citation>
    <scope>NUCLEOTIDE SEQUENCE [LARGE SCALE GENOMIC DNA]</scope>
    <source>
        <strain evidence="2 3">DSM 44717</strain>
    </source>
</reference>
<gene>
    <name evidence="2" type="ORF">DFR69_101341</name>
</gene>
<dbReference type="GO" id="GO:0016787">
    <property type="term" value="F:hydrolase activity"/>
    <property type="evidence" value="ECO:0007669"/>
    <property type="project" value="UniProtKB-ARBA"/>
</dbReference>
<evidence type="ECO:0000313" key="2">
    <source>
        <dbReference type="EMBL" id="PWV81005.1"/>
    </source>
</evidence>
<dbReference type="PANTHER" id="PTHR10151:SF120">
    <property type="entry name" value="BIS(5'-ADENOSYL)-TRIPHOSPHATASE"/>
    <property type="match status" value="1"/>
</dbReference>
<dbReference type="Gene3D" id="3.40.720.10">
    <property type="entry name" value="Alkaline Phosphatase, subunit A"/>
    <property type="match status" value="1"/>
</dbReference>
<dbReference type="SUPFAM" id="SSF53649">
    <property type="entry name" value="Alkaline phosphatase-like"/>
    <property type="match status" value="1"/>
</dbReference>
<keyword evidence="3" id="KW-1185">Reference proteome</keyword>
<comment type="caution">
    <text evidence="2">The sequence shown here is derived from an EMBL/GenBank/DDBJ whole genome shotgun (WGS) entry which is preliminary data.</text>
</comment>
<accession>A0A317P1K2</accession>
<sequence length="338" mass="35226">MRELSAPAKVLVAAATALLTIPLLCSAAGSDTAFDDPVAPVVGAAAFGVPLAGRPGAVAKVVVIGIDGLLYDKAAHTQAPRLRHLAAQGLLSRGHIDGHLTISGPSWASVLTGVWDTAHGITDNTFDARPFLAHPSVFTRIERADPARHTVSIGTWHQIATIAASGERRADLALTTAPDPRDTDESRTDAATATEVVTAIDRTGPDLVFTHLDQIDLAGHRHGAASRAYLAAIRRTDELVGRIVAAVDRRAAAHPDEQWTVLVTTDHGHLPTGGHGGQRPEETANFVIARGADFTPGTTTGAHTLVDITPTVLDLLGVAAGPLDGHSLRTPPAPADER</sequence>
<dbReference type="PANTHER" id="PTHR10151">
    <property type="entry name" value="ECTONUCLEOTIDE PYROPHOSPHATASE/PHOSPHODIESTERASE"/>
    <property type="match status" value="1"/>
</dbReference>
<feature type="chain" id="PRO_5038424126" evidence="1">
    <location>
        <begin position="28"/>
        <end position="338"/>
    </location>
</feature>
<evidence type="ECO:0000256" key="1">
    <source>
        <dbReference type="SAM" id="SignalP"/>
    </source>
</evidence>
<name>A0A317P1K2_9NOCA</name>
<dbReference type="Pfam" id="PF01663">
    <property type="entry name" value="Phosphodiest"/>
    <property type="match status" value="1"/>
</dbReference>
<dbReference type="RefSeq" id="WP_110035609.1">
    <property type="nucleotide sequence ID" value="NZ_QGTL01000001.1"/>
</dbReference>
<organism evidence="2 3">
    <name type="scientific">Nocardia neocaledoniensis</name>
    <dbReference type="NCBI Taxonomy" id="236511"/>
    <lineage>
        <taxon>Bacteria</taxon>
        <taxon>Bacillati</taxon>
        <taxon>Actinomycetota</taxon>
        <taxon>Actinomycetes</taxon>
        <taxon>Mycobacteriales</taxon>
        <taxon>Nocardiaceae</taxon>
        <taxon>Nocardia</taxon>
    </lineage>
</organism>
<dbReference type="AlphaFoldDB" id="A0A317P1K2"/>
<evidence type="ECO:0000313" key="3">
    <source>
        <dbReference type="Proteomes" id="UP000246410"/>
    </source>
</evidence>
<feature type="signal peptide" evidence="1">
    <location>
        <begin position="1"/>
        <end position="27"/>
    </location>
</feature>
<dbReference type="EMBL" id="QGTL01000001">
    <property type="protein sequence ID" value="PWV81005.1"/>
    <property type="molecule type" value="Genomic_DNA"/>
</dbReference>
<dbReference type="Proteomes" id="UP000246410">
    <property type="component" value="Unassembled WGS sequence"/>
</dbReference>
<keyword evidence="1" id="KW-0732">Signal</keyword>
<proteinExistence type="predicted"/>
<dbReference type="InterPro" id="IPR017850">
    <property type="entry name" value="Alkaline_phosphatase_core_sf"/>
</dbReference>
<protein>
    <submittedName>
        <fullName evidence="2">Type I phosphodiesterase/nucleotide pyrophosphatase</fullName>
    </submittedName>
</protein>